<name>A0A0N4U780_DRAME</name>
<evidence type="ECO:0000256" key="5">
    <source>
        <dbReference type="SAM" id="MobiDB-lite"/>
    </source>
</evidence>
<dbReference type="InterPro" id="IPR013766">
    <property type="entry name" value="Thioredoxin_domain"/>
</dbReference>
<proteinExistence type="predicted"/>
<accession>A0A0N4U780</accession>
<evidence type="ECO:0000313" key="8">
    <source>
        <dbReference type="EMBL" id="VDN50085.1"/>
    </source>
</evidence>
<keyword evidence="4 6" id="KW-0472">Membrane</keyword>
<protein>
    <submittedName>
        <fullName evidence="11">Thioredoxin domain-containing protein</fullName>
    </submittedName>
</protein>
<dbReference type="STRING" id="318479.A0A0N4U780"/>
<dbReference type="SUPFAM" id="SSF52833">
    <property type="entry name" value="Thioredoxin-like"/>
    <property type="match status" value="2"/>
</dbReference>
<dbReference type="EMBL" id="UYYG01000001">
    <property type="protein sequence ID" value="VDN50085.1"/>
    <property type="molecule type" value="Genomic_DNA"/>
</dbReference>
<evidence type="ECO:0000313" key="10">
    <source>
        <dbReference type="Proteomes" id="UP000274756"/>
    </source>
</evidence>
<keyword evidence="3 6" id="KW-1133">Transmembrane helix</keyword>
<dbReference type="Proteomes" id="UP000274756">
    <property type="component" value="Unassembled WGS sequence"/>
</dbReference>
<dbReference type="GO" id="GO:0005783">
    <property type="term" value="C:endoplasmic reticulum"/>
    <property type="evidence" value="ECO:0007669"/>
    <property type="project" value="TreeGrafter"/>
</dbReference>
<gene>
    <name evidence="8" type="ORF">DME_LOCUS58</name>
</gene>
<evidence type="ECO:0000256" key="6">
    <source>
        <dbReference type="SAM" id="Phobius"/>
    </source>
</evidence>
<evidence type="ECO:0000313" key="11">
    <source>
        <dbReference type="WBParaSite" id="DME_0000282901-mRNA-1"/>
    </source>
</evidence>
<feature type="region of interest" description="Disordered" evidence="5">
    <location>
        <begin position="361"/>
        <end position="381"/>
    </location>
</feature>
<dbReference type="OrthoDB" id="74910at2759"/>
<evidence type="ECO:0000256" key="1">
    <source>
        <dbReference type="ARBA" id="ARBA00004167"/>
    </source>
</evidence>
<reference evidence="11" key="1">
    <citation type="submission" date="2017-02" db="UniProtKB">
        <authorList>
            <consortium name="WormBaseParasite"/>
        </authorList>
    </citation>
    <scope>IDENTIFICATION</scope>
</reference>
<dbReference type="Pfam" id="PF13848">
    <property type="entry name" value="Thioredoxin_6"/>
    <property type="match status" value="1"/>
</dbReference>
<dbReference type="Proteomes" id="UP000038040">
    <property type="component" value="Unplaced"/>
</dbReference>
<dbReference type="AlphaFoldDB" id="A0A0N4U780"/>
<evidence type="ECO:0000256" key="2">
    <source>
        <dbReference type="ARBA" id="ARBA00022692"/>
    </source>
</evidence>
<comment type="subcellular location">
    <subcellularLocation>
        <location evidence="1">Membrane</location>
        <topology evidence="1">Single-pass membrane protein</topology>
    </subcellularLocation>
</comment>
<keyword evidence="2 6" id="KW-0812">Transmembrane</keyword>
<dbReference type="InterPro" id="IPR052250">
    <property type="entry name" value="PDI_TMX3"/>
</dbReference>
<reference evidence="8 10" key="2">
    <citation type="submission" date="2018-11" db="EMBL/GenBank/DDBJ databases">
        <authorList>
            <consortium name="Pathogen Informatics"/>
        </authorList>
    </citation>
    <scope>NUCLEOTIDE SEQUENCE [LARGE SCALE GENOMIC DNA]</scope>
</reference>
<dbReference type="WBParaSite" id="DME_0000282901-mRNA-1">
    <property type="protein sequence ID" value="DME_0000282901-mRNA-1"/>
    <property type="gene ID" value="DME_0000282901"/>
</dbReference>
<evidence type="ECO:0000256" key="3">
    <source>
        <dbReference type="ARBA" id="ARBA00022989"/>
    </source>
</evidence>
<dbReference type="GO" id="GO:0016020">
    <property type="term" value="C:membrane"/>
    <property type="evidence" value="ECO:0007669"/>
    <property type="project" value="UniProtKB-SubCell"/>
</dbReference>
<evidence type="ECO:0000313" key="9">
    <source>
        <dbReference type="Proteomes" id="UP000038040"/>
    </source>
</evidence>
<dbReference type="PANTHER" id="PTHR46426">
    <property type="entry name" value="PROTEIN DISULFIDE-ISOMERASE TMX3"/>
    <property type="match status" value="1"/>
</dbReference>
<evidence type="ECO:0000259" key="7">
    <source>
        <dbReference type="Pfam" id="PF00085"/>
    </source>
</evidence>
<feature type="transmembrane region" description="Helical" evidence="6">
    <location>
        <begin position="328"/>
        <end position="349"/>
    </location>
</feature>
<dbReference type="Gene3D" id="3.40.30.10">
    <property type="entry name" value="Glutaredoxin"/>
    <property type="match status" value="2"/>
</dbReference>
<dbReference type="CDD" id="cd02981">
    <property type="entry name" value="PDI_b_family"/>
    <property type="match status" value="1"/>
</dbReference>
<feature type="compositionally biased region" description="Acidic residues" evidence="5">
    <location>
        <begin position="361"/>
        <end position="373"/>
    </location>
</feature>
<feature type="domain" description="Thioredoxin" evidence="7">
    <location>
        <begin position="2"/>
        <end position="67"/>
    </location>
</feature>
<dbReference type="InterPro" id="IPR036249">
    <property type="entry name" value="Thioredoxin-like_sf"/>
</dbReference>
<keyword evidence="10" id="KW-1185">Reference proteome</keyword>
<dbReference type="PANTHER" id="PTHR46426:SF1">
    <property type="entry name" value="PROTEIN DISULFIDE-ISOMERASE TMX3"/>
    <property type="match status" value="1"/>
</dbReference>
<organism evidence="9 11">
    <name type="scientific">Dracunculus medinensis</name>
    <name type="common">Guinea worm</name>
    <dbReference type="NCBI Taxonomy" id="318479"/>
    <lineage>
        <taxon>Eukaryota</taxon>
        <taxon>Metazoa</taxon>
        <taxon>Ecdysozoa</taxon>
        <taxon>Nematoda</taxon>
        <taxon>Chromadorea</taxon>
        <taxon>Rhabditida</taxon>
        <taxon>Spirurina</taxon>
        <taxon>Dracunculoidea</taxon>
        <taxon>Dracunculidae</taxon>
        <taxon>Dracunculus</taxon>
    </lineage>
</organism>
<evidence type="ECO:0000256" key="4">
    <source>
        <dbReference type="ARBA" id="ARBA00023136"/>
    </source>
</evidence>
<sequence length="381" mass="43231">MPIWEHVGHALADRNSPVRVAKLDCTRYTNVAAALNIRGYPTVIFFRNGVEMVYDGERKKEALVDFAMKASGPIVSMIDSGEDFSKILHSMNEPFFVYISNGSDSQLFDEYNHAAQTLFSSTRFYHSSSVEFLPSNVSVFSLLPTVVVFKDNSFLVYDHLRDSNLTEWIHCERWSLMPLITSSNIKEVGKFRLLVLSVINMVERKNDSTSVGKFQSVMTKTAALVREDPRLSSFYQFGWLDGNELVNNIILGTMHQPGLVVFNVSSYEYYLSDDIPIEMTVQSLLSFLERILSDDVKARGGRSLQQRIKRIFYEIATNIYDMFKAQPLLTASLFGVPIAFLSLITYCLCSTDFSVDRDEIYPDEDVSDTDGSDYDGHEKAE</sequence>
<dbReference type="Pfam" id="PF00085">
    <property type="entry name" value="Thioredoxin"/>
    <property type="match status" value="1"/>
</dbReference>